<dbReference type="Pfam" id="PF13660">
    <property type="entry name" value="DUF4147"/>
    <property type="match status" value="1"/>
</dbReference>
<dbReference type="OrthoDB" id="10741at2157"/>
<gene>
    <name evidence="3" type="ORF">EWF95_11940</name>
</gene>
<dbReference type="GO" id="GO:0005737">
    <property type="term" value="C:cytoplasm"/>
    <property type="evidence" value="ECO:0007669"/>
    <property type="project" value="TreeGrafter"/>
</dbReference>
<dbReference type="PANTHER" id="PTHR12227">
    <property type="entry name" value="GLYCERATE KINASE"/>
    <property type="match status" value="1"/>
</dbReference>
<proteinExistence type="predicted"/>
<feature type="domain" description="MOFRL-associated" evidence="2">
    <location>
        <begin position="18"/>
        <end position="260"/>
    </location>
</feature>
<feature type="domain" description="MOFRL" evidence="1">
    <location>
        <begin position="345"/>
        <end position="458"/>
    </location>
</feature>
<dbReference type="Proteomes" id="UP000315385">
    <property type="component" value="Unassembled WGS sequence"/>
</dbReference>
<keyword evidence="4" id="KW-1185">Reference proteome</keyword>
<reference evidence="3 4" key="1">
    <citation type="submission" date="2019-02" db="EMBL/GenBank/DDBJ databases">
        <title>Halonotius sp. a new haloqrchaeon isolated from saline water.</title>
        <authorList>
            <person name="Duran-Viseras A."/>
            <person name="Sanchez-Porro C."/>
            <person name="Ventosa A."/>
        </authorList>
    </citation>
    <scope>NUCLEOTIDE SEQUENCE [LARGE SCALE GENOMIC DNA]</scope>
    <source>
        <strain evidence="3 4">F9-27</strain>
    </source>
</reference>
<dbReference type="SUPFAM" id="SSF82544">
    <property type="entry name" value="GckA/TtuD-like"/>
    <property type="match status" value="1"/>
</dbReference>
<dbReference type="PANTHER" id="PTHR12227:SF0">
    <property type="entry name" value="GLYCERATE KINASE"/>
    <property type="match status" value="1"/>
</dbReference>
<protein>
    <submittedName>
        <fullName evidence="3">DUF4147 domain-containing protein</fullName>
    </submittedName>
</protein>
<dbReference type="InterPro" id="IPR025286">
    <property type="entry name" value="MOFRL_assoc_dom"/>
</dbReference>
<dbReference type="RefSeq" id="WP_142444300.1">
    <property type="nucleotide sequence ID" value="NZ_SESI01000003.1"/>
</dbReference>
<comment type="caution">
    <text evidence="3">The sequence shown here is derived from an EMBL/GenBank/DDBJ whole genome shotgun (WGS) entry which is preliminary data.</text>
</comment>
<dbReference type="InterPro" id="IPR007835">
    <property type="entry name" value="MOFRL"/>
</dbReference>
<evidence type="ECO:0000313" key="4">
    <source>
        <dbReference type="Proteomes" id="UP000315385"/>
    </source>
</evidence>
<dbReference type="InterPro" id="IPR039760">
    <property type="entry name" value="MOFRL_protein"/>
</dbReference>
<dbReference type="Gene3D" id="3.40.1480.10">
    <property type="entry name" value="MOFRL domain"/>
    <property type="match status" value="1"/>
</dbReference>
<dbReference type="Gene3D" id="3.40.50.10180">
    <property type="entry name" value="Glycerate kinase, MOFRL-like N-terminal domain"/>
    <property type="match status" value="1"/>
</dbReference>
<sequence>MIRNRDHLPATPAHEVALDALTAGIEAADPARLTREAVSLTDGTLTIGDDADDLADYDEVIVLGGGKAAAVVAAELEASLGDAVDGGLVITDLPDASPAGIDPAPVDTDRIEVLAGDHPIPSERGVESTRRLLDAAEVADESTLILGVITGGGSALMAAPAGELSLADLQATTDALLASGATIDEINAVRKHCSAIKGGRLAAAAQPAAIRSLVISDVVGNDPATIASGPLVGDPTTYADAREVLDRYDCDVPAAVAAHLDSGAAGEIAETPTPGDPIFGSVTTTIIGDGLTAVRAAADRAREAGFDPLVLSSRVRGEAREAAKTQVAIAEEIRASGQPLAPPAVVVSGGETTVTVDGDGVGGPNQEFVLSAAVELAAAAAAVDDSSDAGNVGSDTVVAAVDTDGIDGPTDAAGGIVDSETVAPRVGRRALAENDAAAALDAAGARIETGSTGTNVNDLRVVVVDEPS</sequence>
<dbReference type="EMBL" id="SESI01000003">
    <property type="protein sequence ID" value="TQQ79711.1"/>
    <property type="molecule type" value="Genomic_DNA"/>
</dbReference>
<accession>A0A544QM83</accession>
<evidence type="ECO:0000313" key="3">
    <source>
        <dbReference type="EMBL" id="TQQ79711.1"/>
    </source>
</evidence>
<evidence type="ECO:0000259" key="2">
    <source>
        <dbReference type="Pfam" id="PF13660"/>
    </source>
</evidence>
<organism evidence="3 4">
    <name type="scientific">Halonotius roseus</name>
    <dbReference type="NCBI Taxonomy" id="2511997"/>
    <lineage>
        <taxon>Archaea</taxon>
        <taxon>Methanobacteriati</taxon>
        <taxon>Methanobacteriota</taxon>
        <taxon>Stenosarchaea group</taxon>
        <taxon>Halobacteria</taxon>
        <taxon>Halobacteriales</taxon>
        <taxon>Haloferacaceae</taxon>
        <taxon>Halonotius</taxon>
    </lineage>
</organism>
<name>A0A544QM83_9EURY</name>
<dbReference type="GO" id="GO:0008887">
    <property type="term" value="F:glycerate kinase activity"/>
    <property type="evidence" value="ECO:0007669"/>
    <property type="project" value="InterPro"/>
</dbReference>
<evidence type="ECO:0000259" key="1">
    <source>
        <dbReference type="Pfam" id="PF05161"/>
    </source>
</evidence>
<dbReference type="AlphaFoldDB" id="A0A544QM83"/>
<dbReference type="InterPro" id="IPR038614">
    <property type="entry name" value="GK_N_sf"/>
</dbReference>
<dbReference type="Pfam" id="PF05161">
    <property type="entry name" value="MOFRL"/>
    <property type="match status" value="1"/>
</dbReference>
<dbReference type="InterPro" id="IPR037035">
    <property type="entry name" value="GK-like_C_sf"/>
</dbReference>